<dbReference type="Pfam" id="PF00745">
    <property type="entry name" value="GlutR_dimer"/>
    <property type="match status" value="1"/>
</dbReference>
<feature type="domain" description="Quinate/shikimate 5-dehydrogenase/glutamyl-tRNA reductase" evidence="17">
    <location>
        <begin position="171"/>
        <end position="306"/>
    </location>
</feature>
<dbReference type="PROSITE" id="PS00747">
    <property type="entry name" value="GLUTR"/>
    <property type="match status" value="1"/>
</dbReference>
<comment type="pathway">
    <text evidence="1 9 14">Porphyrin-containing compound metabolism; protoporphyrin-IX biosynthesis; 5-aminolevulinate from L-glutamyl-tRNA(Glu): step 1/2.</text>
</comment>
<dbReference type="SUPFAM" id="SSF69742">
    <property type="entry name" value="Glutamyl tRNA-reductase catalytic, N-terminal domain"/>
    <property type="match status" value="1"/>
</dbReference>
<dbReference type="RefSeq" id="WP_166512009.1">
    <property type="nucleotide sequence ID" value="NZ_VNHM01000010.1"/>
</dbReference>
<dbReference type="NCBIfam" id="TIGR01035">
    <property type="entry name" value="hemA"/>
    <property type="match status" value="1"/>
</dbReference>
<evidence type="ECO:0000256" key="5">
    <source>
        <dbReference type="ARBA" id="ARBA00023002"/>
    </source>
</evidence>
<evidence type="ECO:0000256" key="2">
    <source>
        <dbReference type="ARBA" id="ARBA00005916"/>
    </source>
</evidence>
<dbReference type="NCBIfam" id="NF000744">
    <property type="entry name" value="PRK00045.1-3"/>
    <property type="match status" value="1"/>
</dbReference>
<dbReference type="Pfam" id="PF01488">
    <property type="entry name" value="Shikimate_DH"/>
    <property type="match status" value="1"/>
</dbReference>
<evidence type="ECO:0000256" key="8">
    <source>
        <dbReference type="ARBA" id="ARBA00068659"/>
    </source>
</evidence>
<comment type="miscellaneous">
    <text evidence="9">During catalysis, the active site Cys acts as a nucleophile attacking the alpha-carbonyl group of tRNA-bound glutamate with the formation of a thioester intermediate between enzyme and glutamate, and the concomitant release of tRNA(Glu). The thioester intermediate is finally reduced by direct hydride transfer from NADPH, to form the product GSA.</text>
</comment>
<evidence type="ECO:0000259" key="16">
    <source>
        <dbReference type="Pfam" id="PF00745"/>
    </source>
</evidence>
<dbReference type="EMBL" id="VNHM01000010">
    <property type="protein sequence ID" value="TYO94990.1"/>
    <property type="molecule type" value="Genomic_DNA"/>
</dbReference>
<evidence type="ECO:0000313" key="19">
    <source>
        <dbReference type="EMBL" id="TYO94990.1"/>
    </source>
</evidence>
<feature type="domain" description="Glutamyl-tRNA reductase N-terminal" evidence="18">
    <location>
        <begin position="6"/>
        <end position="156"/>
    </location>
</feature>
<dbReference type="InterPro" id="IPR036453">
    <property type="entry name" value="GluRdtase_dimer_dom_sf"/>
</dbReference>
<dbReference type="GO" id="GO:0050661">
    <property type="term" value="F:NADP binding"/>
    <property type="evidence" value="ECO:0007669"/>
    <property type="project" value="InterPro"/>
</dbReference>
<comment type="subunit">
    <text evidence="9">Homodimer.</text>
</comment>
<keyword evidence="20" id="KW-1185">Reference proteome</keyword>
<dbReference type="FunFam" id="3.40.50.720:FF:000031">
    <property type="entry name" value="Glutamyl-tRNA reductase"/>
    <property type="match status" value="1"/>
</dbReference>
<dbReference type="InterPro" id="IPR036343">
    <property type="entry name" value="GluRdtase_N_sf"/>
</dbReference>
<dbReference type="SUPFAM" id="SSF51735">
    <property type="entry name" value="NAD(P)-binding Rossmann-fold domains"/>
    <property type="match status" value="1"/>
</dbReference>
<sequence length="462" mass="51106">MSVISIGVNHKTAPVEIREKLSFSDNSLPDALARLLDQPVILGCVIISTCNRTEIYAHVTDIESGIETIRSFLQHKSGVEASMIKKYTYAFTQHKTARHLFRVAAGLDSMLLGETQILGQVRTAYHLAQEYKATDKVINTLFKHAITVGKRARTETGIDQHAVSISYAAVELAKQIFHDLTGRSVLVIGAGKMSELTAKHLVANGVSGVIVSNRSHDRAECLARQFGGRAVKFDELHRYLEAADIVISCTAATHYVVRASDVQSALSPKPNKKIMMIDIAVPRDIDPAVGKIPGVTLYDIDDLQNVVDNNLMERKRAAIMAEGIIEEQVDEFVQWLDMQYVIPTVSALKKRGEEIKEREMARALGKLGNISEHDRKVIGSMANNIVNQLLHTPVTRLKEYALTEQGPLYKEAMEELFCLDDVDYLVTPNGHTNVKQSTKVGKHGKAQASQPKRRASIEGYLA</sequence>
<feature type="active site" description="Nucleophile" evidence="9 10">
    <location>
        <position position="50"/>
    </location>
</feature>
<feature type="binding site" evidence="9 11">
    <location>
        <position position="109"/>
    </location>
    <ligand>
        <name>substrate</name>
    </ligand>
</feature>
<dbReference type="GO" id="GO:0019353">
    <property type="term" value="P:protoporphyrinogen IX biosynthetic process from glutamate"/>
    <property type="evidence" value="ECO:0007669"/>
    <property type="project" value="TreeGrafter"/>
</dbReference>
<dbReference type="FunFam" id="3.30.460.30:FF:000001">
    <property type="entry name" value="Glutamyl-tRNA reductase"/>
    <property type="match status" value="1"/>
</dbReference>
<evidence type="ECO:0000313" key="20">
    <source>
        <dbReference type="Proteomes" id="UP000323166"/>
    </source>
</evidence>
<evidence type="ECO:0000259" key="17">
    <source>
        <dbReference type="Pfam" id="PF01488"/>
    </source>
</evidence>
<evidence type="ECO:0000256" key="14">
    <source>
        <dbReference type="RuleBase" id="RU000584"/>
    </source>
</evidence>
<dbReference type="InterPro" id="IPR000343">
    <property type="entry name" value="4pyrrol_synth_GluRdtase"/>
</dbReference>
<dbReference type="UniPathway" id="UPA00251">
    <property type="reaction ID" value="UER00316"/>
</dbReference>
<evidence type="ECO:0000256" key="13">
    <source>
        <dbReference type="PIRSR" id="PIRSR000445-4"/>
    </source>
</evidence>
<accession>A0A5S4ZQV9</accession>
<evidence type="ECO:0000256" key="6">
    <source>
        <dbReference type="ARBA" id="ARBA00023244"/>
    </source>
</evidence>
<evidence type="ECO:0000256" key="15">
    <source>
        <dbReference type="SAM" id="MobiDB-lite"/>
    </source>
</evidence>
<protein>
    <recommendedName>
        <fullName evidence="8 9">Glutamyl-tRNA reductase</fullName>
        <shortName evidence="9">GluTR</shortName>
        <ecNumber evidence="3 9">1.2.1.70</ecNumber>
    </recommendedName>
</protein>
<feature type="binding site" evidence="9 11">
    <location>
        <position position="120"/>
    </location>
    <ligand>
        <name>substrate</name>
    </ligand>
</feature>
<reference evidence="19 20" key="1">
    <citation type="submission" date="2019-07" db="EMBL/GenBank/DDBJ databases">
        <title>Genomic Encyclopedia of Type Strains, Phase I: the one thousand microbial genomes (KMG-I) project.</title>
        <authorList>
            <person name="Kyrpides N."/>
        </authorList>
    </citation>
    <scope>NUCLEOTIDE SEQUENCE [LARGE SCALE GENOMIC DNA]</scope>
    <source>
        <strain evidence="19 20">DSM 6562</strain>
    </source>
</reference>
<feature type="binding site" evidence="9 11">
    <location>
        <begin position="114"/>
        <end position="116"/>
    </location>
    <ligand>
        <name>substrate</name>
    </ligand>
</feature>
<dbReference type="GO" id="GO:0008883">
    <property type="term" value="F:glutamyl-tRNA reductase activity"/>
    <property type="evidence" value="ECO:0007669"/>
    <property type="project" value="UniProtKB-UniRule"/>
</dbReference>
<name>A0A5S4ZQV9_9FIRM</name>
<evidence type="ECO:0000256" key="3">
    <source>
        <dbReference type="ARBA" id="ARBA00012970"/>
    </source>
</evidence>
<dbReference type="Gene3D" id="3.30.460.30">
    <property type="entry name" value="Glutamyl-tRNA reductase, N-terminal domain"/>
    <property type="match status" value="1"/>
</dbReference>
<evidence type="ECO:0000256" key="1">
    <source>
        <dbReference type="ARBA" id="ARBA00005059"/>
    </source>
</evidence>
<evidence type="ECO:0000256" key="9">
    <source>
        <dbReference type="HAMAP-Rule" id="MF_00087"/>
    </source>
</evidence>
<dbReference type="AlphaFoldDB" id="A0A5S4ZQV9"/>
<dbReference type="InterPro" id="IPR018214">
    <property type="entry name" value="GluRdtase_CS"/>
</dbReference>
<feature type="region of interest" description="Disordered" evidence="15">
    <location>
        <begin position="435"/>
        <end position="462"/>
    </location>
</feature>
<dbReference type="SUPFAM" id="SSF69075">
    <property type="entry name" value="Glutamyl tRNA-reductase dimerization domain"/>
    <property type="match status" value="1"/>
</dbReference>
<evidence type="ECO:0000259" key="18">
    <source>
        <dbReference type="Pfam" id="PF05201"/>
    </source>
</evidence>
<keyword evidence="6 9" id="KW-0627">Porphyrin biosynthesis</keyword>
<feature type="site" description="Important for activity" evidence="9 13">
    <location>
        <position position="99"/>
    </location>
</feature>
<dbReference type="Gene3D" id="3.40.50.720">
    <property type="entry name" value="NAD(P)-binding Rossmann-like Domain"/>
    <property type="match status" value="1"/>
</dbReference>
<feature type="binding site" evidence="9 11">
    <location>
        <begin position="49"/>
        <end position="52"/>
    </location>
    <ligand>
        <name>substrate</name>
    </ligand>
</feature>
<dbReference type="PANTHER" id="PTHR43013">
    <property type="entry name" value="GLUTAMYL-TRNA REDUCTASE"/>
    <property type="match status" value="1"/>
</dbReference>
<evidence type="ECO:0000256" key="12">
    <source>
        <dbReference type="PIRSR" id="PIRSR000445-3"/>
    </source>
</evidence>
<dbReference type="EC" id="1.2.1.70" evidence="3 9"/>
<dbReference type="Pfam" id="PF05201">
    <property type="entry name" value="GlutR_N"/>
    <property type="match status" value="1"/>
</dbReference>
<evidence type="ECO:0000256" key="4">
    <source>
        <dbReference type="ARBA" id="ARBA00022857"/>
    </source>
</evidence>
<dbReference type="InterPro" id="IPR036291">
    <property type="entry name" value="NAD(P)-bd_dom_sf"/>
</dbReference>
<dbReference type="InterPro" id="IPR015896">
    <property type="entry name" value="4pyrrol_synth_GluRdtase_dimer"/>
</dbReference>
<comment type="similarity">
    <text evidence="2 9 14">Belongs to the glutamyl-tRNA reductase family.</text>
</comment>
<proteinExistence type="inferred from homology"/>
<keyword evidence="4 9" id="KW-0521">NADP</keyword>
<feature type="domain" description="Tetrapyrrole biosynthesis glutamyl-tRNA reductase dimerisation" evidence="16">
    <location>
        <begin position="321"/>
        <end position="419"/>
    </location>
</feature>
<evidence type="ECO:0000256" key="7">
    <source>
        <dbReference type="ARBA" id="ARBA00047464"/>
    </source>
</evidence>
<evidence type="ECO:0000256" key="11">
    <source>
        <dbReference type="PIRSR" id="PIRSR000445-2"/>
    </source>
</evidence>
<comment type="caution">
    <text evidence="19">The sequence shown here is derived from an EMBL/GenBank/DDBJ whole genome shotgun (WGS) entry which is preliminary data.</text>
</comment>
<dbReference type="PANTHER" id="PTHR43013:SF1">
    <property type="entry name" value="GLUTAMYL-TRNA REDUCTASE"/>
    <property type="match status" value="1"/>
</dbReference>
<comment type="function">
    <text evidence="9">Catalyzes the NADPH-dependent reduction of glutamyl-tRNA(Glu) to glutamate 1-semialdehyde (GSA).</text>
</comment>
<organism evidence="19 20">
    <name type="scientific">Desulfallas thermosapovorans DSM 6562</name>
    <dbReference type="NCBI Taxonomy" id="1121431"/>
    <lineage>
        <taxon>Bacteria</taxon>
        <taxon>Bacillati</taxon>
        <taxon>Bacillota</taxon>
        <taxon>Clostridia</taxon>
        <taxon>Eubacteriales</taxon>
        <taxon>Desulfallaceae</taxon>
        <taxon>Desulfallas</taxon>
    </lineage>
</organism>
<feature type="binding site" evidence="9 12">
    <location>
        <begin position="189"/>
        <end position="194"/>
    </location>
    <ligand>
        <name>NADP(+)</name>
        <dbReference type="ChEBI" id="CHEBI:58349"/>
    </ligand>
</feature>
<dbReference type="InterPro" id="IPR006151">
    <property type="entry name" value="Shikm_DH/Glu-tRNA_Rdtase"/>
</dbReference>
<dbReference type="Proteomes" id="UP000323166">
    <property type="component" value="Unassembled WGS sequence"/>
</dbReference>
<gene>
    <name evidence="9" type="primary">hemA</name>
    <name evidence="19" type="ORF">LX24_02007</name>
</gene>
<dbReference type="InterPro" id="IPR015895">
    <property type="entry name" value="4pyrrol_synth_GluRdtase_N"/>
</dbReference>
<comment type="catalytic activity">
    <reaction evidence="7 9 14">
        <text>(S)-4-amino-5-oxopentanoate + tRNA(Glu) + NADP(+) = L-glutamyl-tRNA(Glu) + NADPH + H(+)</text>
        <dbReference type="Rhea" id="RHEA:12344"/>
        <dbReference type="Rhea" id="RHEA-COMP:9663"/>
        <dbReference type="Rhea" id="RHEA-COMP:9680"/>
        <dbReference type="ChEBI" id="CHEBI:15378"/>
        <dbReference type="ChEBI" id="CHEBI:57501"/>
        <dbReference type="ChEBI" id="CHEBI:57783"/>
        <dbReference type="ChEBI" id="CHEBI:58349"/>
        <dbReference type="ChEBI" id="CHEBI:78442"/>
        <dbReference type="ChEBI" id="CHEBI:78520"/>
        <dbReference type="EC" id="1.2.1.70"/>
    </reaction>
</comment>
<keyword evidence="5 9" id="KW-0560">Oxidoreductase</keyword>
<dbReference type="HAMAP" id="MF_00087">
    <property type="entry name" value="Glu_tRNA_reductase"/>
    <property type="match status" value="1"/>
</dbReference>
<evidence type="ECO:0000256" key="10">
    <source>
        <dbReference type="PIRSR" id="PIRSR000445-1"/>
    </source>
</evidence>
<dbReference type="CDD" id="cd05213">
    <property type="entry name" value="NAD_bind_Glutamyl_tRNA_reduct"/>
    <property type="match status" value="1"/>
</dbReference>
<dbReference type="PIRSF" id="PIRSF000445">
    <property type="entry name" value="4pyrrol_synth_GluRdtase"/>
    <property type="match status" value="1"/>
</dbReference>
<comment type="domain">
    <text evidence="9">Possesses an unusual extended V-shaped dimeric structure with each monomer consisting of three distinct domains arranged along a curved 'spinal' alpha-helix. The N-terminal catalytic domain specifically recognizes the glutamate moiety of the substrate. The second domain is the NADPH-binding domain, and the third C-terminal domain is responsible for dimerization.</text>
</comment>